<dbReference type="AlphaFoldDB" id="A0A200R9I8"/>
<dbReference type="Pfam" id="PF23403">
    <property type="entry name" value="LTI65_LTI78_N"/>
    <property type="match status" value="1"/>
</dbReference>
<feature type="domain" description="LTI65/LTI78 N-terminal" evidence="3">
    <location>
        <begin position="11"/>
        <end position="85"/>
    </location>
</feature>
<comment type="caution">
    <text evidence="4">The sequence shown here is derived from an EMBL/GenBank/DDBJ whole genome shotgun (WGS) entry which is preliminary data.</text>
</comment>
<dbReference type="PANTHER" id="PTHR33836:SF7">
    <property type="entry name" value="LOW-TEMPERATURE-INDUCED PROTEIN"/>
    <property type="match status" value="1"/>
</dbReference>
<dbReference type="GO" id="GO:0009737">
    <property type="term" value="P:response to abscisic acid"/>
    <property type="evidence" value="ECO:0007669"/>
    <property type="project" value="InterPro"/>
</dbReference>
<dbReference type="OMA" id="KQANDGH"/>
<name>A0A200R9I8_MACCD</name>
<feature type="compositionally biased region" description="Polar residues" evidence="1">
    <location>
        <begin position="40"/>
        <end position="51"/>
    </location>
</feature>
<dbReference type="InterPro" id="IPR037491">
    <property type="entry name" value="LTI78/LTI65"/>
</dbReference>
<feature type="region of interest" description="Disordered" evidence="1">
    <location>
        <begin position="117"/>
        <end position="138"/>
    </location>
</feature>
<evidence type="ECO:0000259" key="2">
    <source>
        <dbReference type="Pfam" id="PF23399"/>
    </source>
</evidence>
<dbReference type="Pfam" id="PF23399">
    <property type="entry name" value="LTI65_PGEED"/>
    <property type="match status" value="1"/>
</dbReference>
<dbReference type="InterPro" id="IPR057059">
    <property type="entry name" value="LTI65/LTI78_PGEED"/>
</dbReference>
<protein>
    <submittedName>
        <fullName evidence="4">Uncharacterized protein</fullName>
    </submittedName>
</protein>
<dbReference type="PANTHER" id="PTHR33836">
    <property type="entry name" value="LOW-TEMPERATURE-INDUCED 65 KDA PROTEIN-RELATED"/>
    <property type="match status" value="1"/>
</dbReference>
<reference evidence="4 5" key="1">
    <citation type="journal article" date="2017" name="Mol. Plant">
        <title>The Genome of Medicinal Plant Macleaya cordata Provides New Insights into Benzylisoquinoline Alkaloids Metabolism.</title>
        <authorList>
            <person name="Liu X."/>
            <person name="Liu Y."/>
            <person name="Huang P."/>
            <person name="Ma Y."/>
            <person name="Qing Z."/>
            <person name="Tang Q."/>
            <person name="Cao H."/>
            <person name="Cheng P."/>
            <person name="Zheng Y."/>
            <person name="Yuan Z."/>
            <person name="Zhou Y."/>
            <person name="Liu J."/>
            <person name="Tang Z."/>
            <person name="Zhuo Y."/>
            <person name="Zhang Y."/>
            <person name="Yu L."/>
            <person name="Huang J."/>
            <person name="Yang P."/>
            <person name="Peng Q."/>
            <person name="Zhang J."/>
            <person name="Jiang W."/>
            <person name="Zhang Z."/>
            <person name="Lin K."/>
            <person name="Ro D.K."/>
            <person name="Chen X."/>
            <person name="Xiong X."/>
            <person name="Shang Y."/>
            <person name="Huang S."/>
            <person name="Zeng J."/>
        </authorList>
    </citation>
    <scope>NUCLEOTIDE SEQUENCE [LARGE SCALE GENOMIC DNA]</scope>
    <source>
        <strain evidence="5">cv. BLH2017</strain>
        <tissue evidence="4">Root</tissue>
    </source>
</reference>
<organism evidence="4 5">
    <name type="scientific">Macleaya cordata</name>
    <name type="common">Five-seeded plume-poppy</name>
    <name type="synonym">Bocconia cordata</name>
    <dbReference type="NCBI Taxonomy" id="56857"/>
    <lineage>
        <taxon>Eukaryota</taxon>
        <taxon>Viridiplantae</taxon>
        <taxon>Streptophyta</taxon>
        <taxon>Embryophyta</taxon>
        <taxon>Tracheophyta</taxon>
        <taxon>Spermatophyta</taxon>
        <taxon>Magnoliopsida</taxon>
        <taxon>Ranunculales</taxon>
        <taxon>Papaveraceae</taxon>
        <taxon>Papaveroideae</taxon>
        <taxon>Macleaya</taxon>
    </lineage>
</organism>
<dbReference type="InParanoid" id="A0A200R9I8"/>
<dbReference type="STRING" id="56857.A0A200R9I8"/>
<evidence type="ECO:0000259" key="3">
    <source>
        <dbReference type="Pfam" id="PF23403"/>
    </source>
</evidence>
<dbReference type="FunCoup" id="A0A200R9I8">
    <property type="interactions" value="20"/>
</dbReference>
<dbReference type="InterPro" id="IPR056605">
    <property type="entry name" value="LTI65_LTI78_N"/>
</dbReference>
<evidence type="ECO:0000313" key="4">
    <source>
        <dbReference type="EMBL" id="OVA19368.1"/>
    </source>
</evidence>
<sequence length="292" mass="32163">MVDIMKRGGKQHPRHLLLAKVKEKAKKWRHTLVNKKKQGQDNNNTSSTTTPAWGVSLEDDDNDNYEVDDDEEDPEYFGAPIYESELAPDGYKETVSQHPRTNTPHLASDKHVMETNITTTPPKDQEKEIPAASKTMTESVTEKVAPAYAKVSEATQLITSKIQNATIPTSLAPIRSDEMSSTAGEHKWDKGVSVKEYLMQKLEPGQEERALSEVISDAMSPKTITGDTGVVEKVREAVSSMLGIESSTTSLPTTMTNMSPHIPLSTNAQEGTLISLSLSLSLSLEILLHFFL</sequence>
<evidence type="ECO:0000313" key="5">
    <source>
        <dbReference type="Proteomes" id="UP000195402"/>
    </source>
</evidence>
<dbReference type="EMBL" id="MVGT01000200">
    <property type="protein sequence ID" value="OVA19368.1"/>
    <property type="molecule type" value="Genomic_DNA"/>
</dbReference>
<gene>
    <name evidence="4" type="ORF">BVC80_4783g2</name>
</gene>
<dbReference type="Proteomes" id="UP000195402">
    <property type="component" value="Unassembled WGS sequence"/>
</dbReference>
<feature type="domain" description="LTI65/LTI78 PGEED repeat" evidence="2">
    <location>
        <begin position="189"/>
        <end position="219"/>
    </location>
</feature>
<evidence type="ECO:0000256" key="1">
    <source>
        <dbReference type="SAM" id="MobiDB-lite"/>
    </source>
</evidence>
<accession>A0A200R9I8</accession>
<proteinExistence type="predicted"/>
<keyword evidence="5" id="KW-1185">Reference proteome</keyword>
<dbReference type="OrthoDB" id="670168at2759"/>
<feature type="region of interest" description="Disordered" evidence="1">
    <location>
        <begin position="31"/>
        <end position="61"/>
    </location>
</feature>